<gene>
    <name evidence="1" type="ORF">DMP08_07395</name>
</gene>
<dbReference type="PANTHER" id="PTHR39441">
    <property type="entry name" value="DUF2252 DOMAIN-CONTAINING PROTEIN"/>
    <property type="match status" value="1"/>
</dbReference>
<dbReference type="AlphaFoldDB" id="A0A3N0B9E8"/>
<dbReference type="Pfam" id="PF10009">
    <property type="entry name" value="DUF2252"/>
    <property type="match status" value="1"/>
</dbReference>
<organism evidence="1 2">
    <name type="scientific">Paraeggerthella hongkongensis</name>
    <dbReference type="NCBI Taxonomy" id="230658"/>
    <lineage>
        <taxon>Bacteria</taxon>
        <taxon>Bacillati</taxon>
        <taxon>Actinomycetota</taxon>
        <taxon>Coriobacteriia</taxon>
        <taxon>Eggerthellales</taxon>
        <taxon>Eggerthellaceae</taxon>
        <taxon>Paraeggerthella</taxon>
    </lineage>
</organism>
<keyword evidence="2" id="KW-1185">Reference proteome</keyword>
<dbReference type="OrthoDB" id="1491115at2"/>
<protein>
    <submittedName>
        <fullName evidence="1">DUF2252 domain-containing protein</fullName>
    </submittedName>
</protein>
<evidence type="ECO:0000313" key="2">
    <source>
        <dbReference type="Proteomes" id="UP000278632"/>
    </source>
</evidence>
<dbReference type="PANTHER" id="PTHR39441:SF1">
    <property type="entry name" value="DUF2252 DOMAIN-CONTAINING PROTEIN"/>
    <property type="match status" value="1"/>
</dbReference>
<comment type="caution">
    <text evidence="1">The sequence shown here is derived from an EMBL/GenBank/DDBJ whole genome shotgun (WGS) entry which is preliminary data.</text>
</comment>
<reference evidence="2" key="1">
    <citation type="submission" date="2018-05" db="EMBL/GenBank/DDBJ databases">
        <title>Genome Sequencing of selected type strains of the family Eggerthellaceae.</title>
        <authorList>
            <person name="Danylec N."/>
            <person name="Stoll D.A."/>
            <person name="Doetsch A."/>
            <person name="Huch M."/>
        </authorList>
    </citation>
    <scope>NUCLEOTIDE SEQUENCE [LARGE SCALE GENOMIC DNA]</scope>
    <source>
        <strain evidence="2">DSM 16106</strain>
    </source>
</reference>
<accession>A0A3N0B9E8</accession>
<evidence type="ECO:0000313" key="1">
    <source>
        <dbReference type="EMBL" id="RNL43898.1"/>
    </source>
</evidence>
<proteinExistence type="predicted"/>
<dbReference type="EMBL" id="QICD01000012">
    <property type="protein sequence ID" value="RNL43898.1"/>
    <property type="molecule type" value="Genomic_DNA"/>
</dbReference>
<sequence>MKFDCDCNAAAESALSRGKALRDAVPRASHAVWSVRTGRSQVIDVLREQEADCLRYLLPERHLRMSASPFAFFRGNAAGMAADLARTPSTGLAVQACGDAHIANFGGFAAPDRRLVFDINDFDETAPAPWEWDVKRLAASIEICGRNRGFKPSWRRAAVRSATAAYREAMASFARKGALDVHSARLDVEEVLSHALQGASAKEERRVRKQLERAFSKTSARAFGRFVQVGEAGATIAFDPPNVVPLDRFSSVAEADRVAASLIELLEGYRESLAPERCCLFDQYEYLDAAQKVVGVGSVGTRAWIIALVGRDVRDPLVLQVKEAQASVLERYCGPSGWASHGQRVVQGQRLMQAAGDVLLGWTSAPDEAGRQRDYYVRQLWDWKTSTDLETAPAAEIEATGRLCGWTLARAHARTGDRCAIAGYLGASGSFDRAVADFARAYADQNEADYQVFVDALAHGGLDAGPGPLS</sequence>
<dbReference type="InterPro" id="IPR018721">
    <property type="entry name" value="DUF2252"/>
</dbReference>
<dbReference type="Proteomes" id="UP000278632">
    <property type="component" value="Unassembled WGS sequence"/>
</dbReference>
<dbReference type="RefSeq" id="WP_123192289.1">
    <property type="nucleotide sequence ID" value="NZ_QICD01000012.1"/>
</dbReference>
<name>A0A3N0B9E8_9ACTN</name>